<dbReference type="RefSeq" id="WP_249867105.1">
    <property type="nucleotide sequence ID" value="NZ_JAMGBC010000001.1"/>
</dbReference>
<evidence type="ECO:0000256" key="1">
    <source>
        <dbReference type="ARBA" id="ARBA00007983"/>
    </source>
</evidence>
<keyword evidence="2 6" id="KW-0479">Metal-binding</keyword>
<evidence type="ECO:0000256" key="3">
    <source>
        <dbReference type="ARBA" id="ARBA00022772"/>
    </source>
</evidence>
<feature type="signal peptide" evidence="7">
    <location>
        <begin position="1"/>
        <end position="20"/>
    </location>
</feature>
<dbReference type="SUPFAM" id="SSF54416">
    <property type="entry name" value="Amine oxidase N-terminal region"/>
    <property type="match status" value="2"/>
</dbReference>
<evidence type="ECO:0000259" key="9">
    <source>
        <dbReference type="Pfam" id="PF02728"/>
    </source>
</evidence>
<dbReference type="Proteomes" id="UP001165343">
    <property type="component" value="Unassembled WGS sequence"/>
</dbReference>
<reference evidence="11" key="1">
    <citation type="submission" date="2022-05" db="EMBL/GenBank/DDBJ databases">
        <authorList>
            <person name="Jo J.-H."/>
            <person name="Im W.-T."/>
        </authorList>
    </citation>
    <scope>NUCLEOTIDE SEQUENCE</scope>
    <source>
        <strain evidence="11">RG327</strain>
    </source>
</reference>
<evidence type="ECO:0000313" key="12">
    <source>
        <dbReference type="Proteomes" id="UP001165343"/>
    </source>
</evidence>
<dbReference type="PANTHER" id="PTHR10638:SF41">
    <property type="entry name" value="AMINE OXIDASE"/>
    <property type="match status" value="1"/>
</dbReference>
<dbReference type="InterPro" id="IPR015798">
    <property type="entry name" value="Cu_amine_oxidase_C"/>
</dbReference>
<comment type="PTM">
    <text evidence="6">Topaquinone (TPQ) is generated by copper-dependent autoxidation of a specific tyrosyl residue.</text>
</comment>
<organism evidence="11 12">
    <name type="scientific">Sphingomonas anseongensis</name>
    <dbReference type="NCBI Taxonomy" id="2908207"/>
    <lineage>
        <taxon>Bacteria</taxon>
        <taxon>Pseudomonadati</taxon>
        <taxon>Pseudomonadota</taxon>
        <taxon>Alphaproteobacteria</taxon>
        <taxon>Sphingomonadales</taxon>
        <taxon>Sphingomonadaceae</taxon>
        <taxon>Sphingomonas</taxon>
    </lineage>
</organism>
<dbReference type="PRINTS" id="PR00766">
    <property type="entry name" value="CUDAOXIDASE"/>
</dbReference>
<proteinExistence type="inferred from homology"/>
<evidence type="ECO:0000256" key="2">
    <source>
        <dbReference type="ARBA" id="ARBA00022723"/>
    </source>
</evidence>
<dbReference type="Gene3D" id="2.70.98.20">
    <property type="entry name" value="Copper amine oxidase, catalytic domain"/>
    <property type="match status" value="1"/>
</dbReference>
<dbReference type="PANTHER" id="PTHR10638">
    <property type="entry name" value="COPPER AMINE OXIDASE"/>
    <property type="match status" value="1"/>
</dbReference>
<dbReference type="Gene3D" id="3.10.450.40">
    <property type="match status" value="2"/>
</dbReference>
<evidence type="ECO:0000259" key="8">
    <source>
        <dbReference type="Pfam" id="PF01179"/>
    </source>
</evidence>
<feature type="domain" description="AGAO-like N2" evidence="10">
    <location>
        <begin position="32"/>
        <end position="106"/>
    </location>
</feature>
<sequence length="655" mass="73165">MRWMPRAVALAVVAAGPAVAQQAPTNPMDALTADEINRAVQVLTAAGKVDSNTRYPTITLQENSKESVLAWSPGKPFARLARASYLRGPAIHEAVVDLTRGSVVSDQEVKDRQSLILFEEFLGASEIAKSDPRWQAAMRKRGYTSYDKIICAPLTVGPVVDERYRGLRLLNVPCFDTAGAVNHIYGRPIENVLAVVDVRARKVLDVIDLGVVPVPAEVPSSAYDPATSTRNGLKPVQIVSPAGDNFTINGSTIEWDKWSFHLRVDKRVGPVISQVRYRDGNQARQIAYEISTSEMFVPYMEPSKTWAYRAYMDIGEYGFGALSSPLKPGSDCPVNAKFLDAIISDDHGKPLALKNVVCVFERDTGEPLWRHYEVFTESHESRPNVELVVRMAPEVGNYDYLLDYAFNRRGEIEVRVGAYGIDATKAVAAKTMQDATAKEDTAYGTLIAPNLVGVNHDHFMSFRIDLDVDGQKNRMVVDKFVPKALTNNPLRRSIWQVERSTVDSEQAFEPMHESAWFRFESGDRKNALGNPTSFQLAPGHSDISILADDEPQQQRAAFSGASFWVTRYHSDELYAAGAYPNQNRNVEGLPAFIENHESIADQDLVLWYTIGFRHQTRAEDWPVMPGLWHSFKLRPFNYFDRNPAMDTPPAEQLSH</sequence>
<evidence type="ECO:0000313" key="11">
    <source>
        <dbReference type="EMBL" id="MCL6678135.1"/>
    </source>
</evidence>
<gene>
    <name evidence="11" type="ORF">LZ519_02200</name>
</gene>
<feature type="chain" id="PRO_5046665238" description="Amine oxidase" evidence="7">
    <location>
        <begin position="21"/>
        <end position="655"/>
    </location>
</feature>
<feature type="domain" description="Copper amine oxidase catalytic" evidence="8">
    <location>
        <begin position="237"/>
        <end position="645"/>
    </location>
</feature>
<dbReference type="InterPro" id="IPR000269">
    <property type="entry name" value="Cu_amine_oxidase"/>
</dbReference>
<comment type="cofactor">
    <cofactor evidence="6">
        <name>Cu cation</name>
        <dbReference type="ChEBI" id="CHEBI:23378"/>
    </cofactor>
    <text evidence="6">Contains 1 topaquinone per subunit.</text>
</comment>
<dbReference type="InterPro" id="IPR015802">
    <property type="entry name" value="Cu_amine_oxidase_N3"/>
</dbReference>
<keyword evidence="4 6" id="KW-0560">Oxidoreductase</keyword>
<accession>A0ABT0RCZ9</accession>
<dbReference type="Pfam" id="PF02728">
    <property type="entry name" value="Cu_amine_oxidN3"/>
    <property type="match status" value="1"/>
</dbReference>
<comment type="similarity">
    <text evidence="1 6">Belongs to the copper/topaquinone oxidase family.</text>
</comment>
<dbReference type="Pfam" id="PF01179">
    <property type="entry name" value="Cu_amine_oxid"/>
    <property type="match status" value="1"/>
</dbReference>
<evidence type="ECO:0000256" key="7">
    <source>
        <dbReference type="SAM" id="SignalP"/>
    </source>
</evidence>
<keyword evidence="12" id="KW-1185">Reference proteome</keyword>
<dbReference type="Pfam" id="PF21994">
    <property type="entry name" value="AGAO-like_N2"/>
    <property type="match status" value="1"/>
</dbReference>
<comment type="caution">
    <text evidence="11">The sequence shown here is derived from an EMBL/GenBank/DDBJ whole genome shotgun (WGS) entry which is preliminary data.</text>
</comment>
<evidence type="ECO:0000256" key="4">
    <source>
        <dbReference type="ARBA" id="ARBA00023002"/>
    </source>
</evidence>
<dbReference type="InterPro" id="IPR036460">
    <property type="entry name" value="Cu_amine_oxidase_C_sf"/>
</dbReference>
<evidence type="ECO:0000259" key="10">
    <source>
        <dbReference type="Pfam" id="PF21994"/>
    </source>
</evidence>
<dbReference type="InterPro" id="IPR016182">
    <property type="entry name" value="Cu_amine_oxidase_N-reg"/>
</dbReference>
<dbReference type="EC" id="1.4.3.-" evidence="6"/>
<evidence type="ECO:0000256" key="5">
    <source>
        <dbReference type="ARBA" id="ARBA00023008"/>
    </source>
</evidence>
<keyword evidence="5 6" id="KW-0186">Copper</keyword>
<dbReference type="InterPro" id="IPR054157">
    <property type="entry name" value="AGAO-like_N2"/>
</dbReference>
<evidence type="ECO:0000256" key="6">
    <source>
        <dbReference type="RuleBase" id="RU000672"/>
    </source>
</evidence>
<protein>
    <recommendedName>
        <fullName evidence="6">Amine oxidase</fullName>
        <ecNumber evidence="6">1.4.3.-</ecNumber>
    </recommendedName>
</protein>
<feature type="domain" description="Copper amine oxidase N3-terminal" evidence="9">
    <location>
        <begin position="116"/>
        <end position="210"/>
    </location>
</feature>
<keyword evidence="7" id="KW-0732">Signal</keyword>
<dbReference type="SUPFAM" id="SSF49998">
    <property type="entry name" value="Amine oxidase catalytic domain"/>
    <property type="match status" value="1"/>
</dbReference>
<name>A0ABT0RCZ9_9SPHN</name>
<dbReference type="EMBL" id="JAMGBC010000001">
    <property type="protein sequence ID" value="MCL6678135.1"/>
    <property type="molecule type" value="Genomic_DNA"/>
</dbReference>
<keyword evidence="3 6" id="KW-0801">TPQ</keyword>